<keyword evidence="1" id="KW-0812">Transmembrane</keyword>
<proteinExistence type="predicted"/>
<comment type="caution">
    <text evidence="2">The sequence shown here is derived from an EMBL/GenBank/DDBJ whole genome shotgun (WGS) entry which is preliminary data.</text>
</comment>
<feature type="transmembrane region" description="Helical" evidence="1">
    <location>
        <begin position="64"/>
        <end position="81"/>
    </location>
</feature>
<evidence type="ECO:0000313" key="2">
    <source>
        <dbReference type="EMBL" id="MQY47354.1"/>
    </source>
</evidence>
<feature type="transmembrane region" description="Helical" evidence="1">
    <location>
        <begin position="186"/>
        <end position="202"/>
    </location>
</feature>
<feature type="transmembrane region" description="Helical" evidence="1">
    <location>
        <begin position="86"/>
        <end position="104"/>
    </location>
</feature>
<keyword evidence="1" id="KW-1133">Transmembrane helix</keyword>
<sequence>MLKDILKNLQDFLLHPRQTWPYPRLVLDTIVSGLTLFMIVILTLRLFGFGDDTLFGENGMLETLQLVALGAATVVAILAAVRLRPAGRFVATTTALICLVFFLREIPSCKPDLALACVPREAHRIVPTACGLLLLLQAFLMFRTSPIALLRMMHPAFSWPLIFVGSLLFCGQLFERLHYQAFEEMIELTAYVGLFLINAWMFKSSYRVNIWHGISEMAGALLQRLQTSNNHRR</sequence>
<dbReference type="Proteomes" id="UP000435138">
    <property type="component" value="Unassembled WGS sequence"/>
</dbReference>
<name>A0A6A8A9I6_9HYPH</name>
<protein>
    <submittedName>
        <fullName evidence="2">Uncharacterized protein</fullName>
    </submittedName>
</protein>
<keyword evidence="1" id="KW-0472">Membrane</keyword>
<feature type="transmembrane region" description="Helical" evidence="1">
    <location>
        <begin position="156"/>
        <end position="174"/>
    </location>
</feature>
<evidence type="ECO:0000256" key="1">
    <source>
        <dbReference type="SAM" id="Phobius"/>
    </source>
</evidence>
<feature type="transmembrane region" description="Helical" evidence="1">
    <location>
        <begin position="25"/>
        <end position="44"/>
    </location>
</feature>
<gene>
    <name evidence="2" type="ORF">GAO09_15050</name>
</gene>
<dbReference type="AlphaFoldDB" id="A0A6A8A9I6"/>
<evidence type="ECO:0000313" key="3">
    <source>
        <dbReference type="Proteomes" id="UP000435138"/>
    </source>
</evidence>
<organism evidence="2 3">
    <name type="scientific">Endobacterium cereale</name>
    <dbReference type="NCBI Taxonomy" id="2663029"/>
    <lineage>
        <taxon>Bacteria</taxon>
        <taxon>Pseudomonadati</taxon>
        <taxon>Pseudomonadota</taxon>
        <taxon>Alphaproteobacteria</taxon>
        <taxon>Hyphomicrobiales</taxon>
        <taxon>Rhizobiaceae</taxon>
        <taxon>Endobacterium</taxon>
    </lineage>
</organism>
<reference evidence="2 3" key="1">
    <citation type="submission" date="2019-11" db="EMBL/GenBank/DDBJ databases">
        <title>Genome analysis of Rhizobacterium cereale a novel genus and species isolated from maize roots in North Spain.</title>
        <authorList>
            <person name="Menendez E."/>
            <person name="Flores-Felix J.D."/>
            <person name="Ramirez-Bahena M.-H."/>
            <person name="Igual J.M."/>
            <person name="Garcia-Fraile P."/>
            <person name="Peix A."/>
            <person name="Velazquez E."/>
        </authorList>
    </citation>
    <scope>NUCLEOTIDE SEQUENCE [LARGE SCALE GENOMIC DNA]</scope>
    <source>
        <strain evidence="2 3">RZME27</strain>
    </source>
</reference>
<dbReference type="EMBL" id="WIXI01000044">
    <property type="protein sequence ID" value="MQY47354.1"/>
    <property type="molecule type" value="Genomic_DNA"/>
</dbReference>
<accession>A0A6A8A9I6</accession>
<keyword evidence="3" id="KW-1185">Reference proteome</keyword>
<feature type="transmembrane region" description="Helical" evidence="1">
    <location>
        <begin position="124"/>
        <end position="144"/>
    </location>
</feature>
<dbReference type="RefSeq" id="WP_153354810.1">
    <property type="nucleotide sequence ID" value="NZ_WIXI01000044.1"/>
</dbReference>